<reference evidence="2 3" key="1">
    <citation type="submission" date="2016-02" db="EMBL/GenBank/DDBJ databases">
        <title>Complete genome sequence and transcriptome regulation of the pentose utilising yeast Sugiyamaella lignohabitans.</title>
        <authorList>
            <person name="Bellasio M."/>
            <person name="Peymann A."/>
            <person name="Valli M."/>
            <person name="Sipitzky M."/>
            <person name="Graf A."/>
            <person name="Sauer M."/>
            <person name="Marx H."/>
            <person name="Mattanovich D."/>
        </authorList>
    </citation>
    <scope>NUCLEOTIDE SEQUENCE [LARGE SCALE GENOMIC DNA]</scope>
    <source>
        <strain evidence="2 3">CBS 10342</strain>
    </source>
</reference>
<evidence type="ECO:0000313" key="3">
    <source>
        <dbReference type="Proteomes" id="UP000189580"/>
    </source>
</evidence>
<sequence>MVNPAVSNLVIMLVMMQVSKKIDFEDSTVLLGVRALYLASNALIFGLYFYTRFQINKKNDLTTLKYVEPPAPMSGQTESKLVTTTIKEYDLGQVTSAMKGVFQGIAMMAFMHLYMKYTNPLLIQSILPVKSAIEQNIVQIHVFGKPAAGNLKRPFKVASMFGAGDVKTDKKAISEAEVSGAGGVKED</sequence>
<dbReference type="InterPro" id="IPR012098">
    <property type="entry name" value="SND3_fun"/>
</dbReference>
<dbReference type="GeneID" id="30035563"/>
<keyword evidence="3" id="KW-1185">Reference proteome</keyword>
<keyword evidence="1" id="KW-0472">Membrane</keyword>
<keyword evidence="1" id="KW-1133">Transmembrane helix</keyword>
<dbReference type="EMBL" id="CP014503">
    <property type="protein sequence ID" value="ANB15886.1"/>
    <property type="molecule type" value="Genomic_DNA"/>
</dbReference>
<dbReference type="PANTHER" id="PTHR28112:SF1">
    <property type="entry name" value="SRP-INDEPENDENT TARGETING PROTEIN 3"/>
    <property type="match status" value="1"/>
</dbReference>
<protein>
    <submittedName>
        <fullName evidence="2">Pho88p</fullName>
    </submittedName>
</protein>
<gene>
    <name evidence="2" type="primary">PHO88</name>
    <name evidence="2" type="ORF">AWJ20_3530</name>
</gene>
<name>A0A167FZ15_9ASCO</name>
<dbReference type="AlphaFoldDB" id="A0A167FZ15"/>
<proteinExistence type="predicted"/>
<dbReference type="Pfam" id="PF10032">
    <property type="entry name" value="Pho88"/>
    <property type="match status" value="1"/>
</dbReference>
<dbReference type="KEGG" id="slb:AWJ20_3530"/>
<dbReference type="Proteomes" id="UP000189580">
    <property type="component" value="Chromosome b"/>
</dbReference>
<dbReference type="PIRSF" id="PIRSF008756">
    <property type="entry name" value="P_tr_PHO88"/>
    <property type="match status" value="1"/>
</dbReference>
<organism evidence="2 3">
    <name type="scientific">Sugiyamaella lignohabitans</name>
    <dbReference type="NCBI Taxonomy" id="796027"/>
    <lineage>
        <taxon>Eukaryota</taxon>
        <taxon>Fungi</taxon>
        <taxon>Dikarya</taxon>
        <taxon>Ascomycota</taxon>
        <taxon>Saccharomycotina</taxon>
        <taxon>Dipodascomycetes</taxon>
        <taxon>Dipodascales</taxon>
        <taxon>Trichomonascaceae</taxon>
        <taxon>Sugiyamaella</taxon>
    </lineage>
</organism>
<evidence type="ECO:0000313" key="2">
    <source>
        <dbReference type="EMBL" id="ANB15886.1"/>
    </source>
</evidence>
<dbReference type="OrthoDB" id="18139at2759"/>
<dbReference type="GO" id="GO:0005783">
    <property type="term" value="C:endoplasmic reticulum"/>
    <property type="evidence" value="ECO:0007669"/>
    <property type="project" value="InterPro"/>
</dbReference>
<accession>A0A167FZ15</accession>
<dbReference type="GO" id="GO:0005739">
    <property type="term" value="C:mitochondrion"/>
    <property type="evidence" value="ECO:0007669"/>
    <property type="project" value="TreeGrafter"/>
</dbReference>
<keyword evidence="1" id="KW-0812">Transmembrane</keyword>
<dbReference type="GO" id="GO:0045047">
    <property type="term" value="P:protein targeting to ER"/>
    <property type="evidence" value="ECO:0007669"/>
    <property type="project" value="InterPro"/>
</dbReference>
<dbReference type="PANTHER" id="PTHR28112">
    <property type="entry name" value="SRP-INDEPENDENT TARGETING PROTEIN 3"/>
    <property type="match status" value="1"/>
</dbReference>
<feature type="transmembrane region" description="Helical" evidence="1">
    <location>
        <begin position="29"/>
        <end position="50"/>
    </location>
</feature>
<evidence type="ECO:0000256" key="1">
    <source>
        <dbReference type="SAM" id="Phobius"/>
    </source>
</evidence>
<dbReference type="RefSeq" id="XP_018738363.1">
    <property type="nucleotide sequence ID" value="XM_018880555.1"/>
</dbReference>